<evidence type="ECO:0000313" key="2">
    <source>
        <dbReference type="EMBL" id="QHT27682.1"/>
    </source>
</evidence>
<protein>
    <submittedName>
        <fullName evidence="2">Uncharacterized protein</fullName>
    </submittedName>
</protein>
<accession>A0A6C0EFY9</accession>
<dbReference type="AlphaFoldDB" id="A0A6C0EFY9"/>
<organism evidence="2">
    <name type="scientific">viral metagenome</name>
    <dbReference type="NCBI Taxonomy" id="1070528"/>
    <lineage>
        <taxon>unclassified sequences</taxon>
        <taxon>metagenomes</taxon>
        <taxon>organismal metagenomes</taxon>
    </lineage>
</organism>
<sequence length="562" mass="60684">MNFKYKALLLFVILLLGLILCSFLGGNCGINHKEGFTKKTTTSSLNLNTVATYYGPNGNTAQIVKNANNTYSIVVGDCSGNDCSGNDISGNDVSGSMVDCSCNYTIYTSSSTSTSYELTVFYGTNGGVARVIRVDNGNTAIEITLPNGTIELFTITKTPYYTNQNYPKYNSWPTTNPQSYSNNYDNYNHYSGLSVSTVYYGPNGATAKVVETANSYNIIVTYPNGQTTIYTSNTNVTPNTIYVTVYYGSNGGKAVFINNGSNGQYALEVTLPNGTAILFTVNNPQTYNPDYINNTSYGTSNSYGSSNSYESSSSYVYPPASTNSTITSTVYYGPYGATARIVQTADSYYIIITYPNGQTTIYKSNTPVNSNNIYITIYYGANGGKAIFINNGTNGNYSLEVTMPNGNIILFTVTPTTSSNNNYDSSANTTNTSSNSYPYSTTNTTSNSYPYSTTNNYSSGTSGYGSSYNYSNSLPPGIPASQIPPGSEDLYILKSEVVPPVCPACPTLPCNMQSEKETCPPCPACARCPQPNFECKKVPNYDTLAEEYIPVPVLNDFSQFGM</sequence>
<feature type="region of interest" description="Disordered" evidence="1">
    <location>
        <begin position="420"/>
        <end position="445"/>
    </location>
</feature>
<evidence type="ECO:0000256" key="1">
    <source>
        <dbReference type="SAM" id="MobiDB-lite"/>
    </source>
</evidence>
<reference evidence="2" key="1">
    <citation type="journal article" date="2020" name="Nature">
        <title>Giant virus diversity and host interactions through global metagenomics.</title>
        <authorList>
            <person name="Schulz F."/>
            <person name="Roux S."/>
            <person name="Paez-Espino D."/>
            <person name="Jungbluth S."/>
            <person name="Walsh D.A."/>
            <person name="Denef V.J."/>
            <person name="McMahon K.D."/>
            <person name="Konstantinidis K.T."/>
            <person name="Eloe-Fadrosh E.A."/>
            <person name="Kyrpides N.C."/>
            <person name="Woyke T."/>
        </authorList>
    </citation>
    <scope>NUCLEOTIDE SEQUENCE</scope>
    <source>
        <strain evidence="2">GVMAG-M-3300023179-33</strain>
    </source>
</reference>
<dbReference type="EMBL" id="MN739826">
    <property type="protein sequence ID" value="QHT27682.1"/>
    <property type="molecule type" value="Genomic_DNA"/>
</dbReference>
<proteinExistence type="predicted"/>
<name>A0A6C0EFY9_9ZZZZ</name>